<dbReference type="Proteomes" id="UP000067206">
    <property type="component" value="Chromosome"/>
</dbReference>
<name>A0A0M4LW55_BIFLI</name>
<protein>
    <submittedName>
        <fullName evidence="1">Uncharacterized protein</fullName>
    </submittedName>
</protein>
<dbReference type="RefSeq" id="WP_060621290.1">
    <property type="nucleotide sequence ID" value="NZ_CP010411.1"/>
</dbReference>
<organism evidence="1 2">
    <name type="scientific">Bifidobacterium longum subsp. infantis</name>
    <dbReference type="NCBI Taxonomy" id="1682"/>
    <lineage>
        <taxon>Bacteria</taxon>
        <taxon>Bacillati</taxon>
        <taxon>Actinomycetota</taxon>
        <taxon>Actinomycetes</taxon>
        <taxon>Bifidobacteriales</taxon>
        <taxon>Bifidobacteriaceae</taxon>
        <taxon>Bifidobacterium</taxon>
    </lineage>
</organism>
<dbReference type="PATRIC" id="fig|1682.24.peg.2181"/>
<evidence type="ECO:0000313" key="1">
    <source>
        <dbReference type="EMBL" id="ALE10230.1"/>
    </source>
</evidence>
<gene>
    <name evidence="1" type="ORF">RY67_2237</name>
</gene>
<proteinExistence type="predicted"/>
<reference evidence="1 2" key="1">
    <citation type="submission" date="2014-12" db="EMBL/GenBank/DDBJ databases">
        <title>Complete genome sequence of Bifidobacterium longum subsp. infantis BT1.</title>
        <authorList>
            <person name="Kim J.F."/>
            <person name="Kwak M.-J."/>
        </authorList>
    </citation>
    <scope>NUCLEOTIDE SEQUENCE [LARGE SCALE GENOMIC DNA]</scope>
    <source>
        <strain evidence="1 2">BT1</strain>
    </source>
</reference>
<dbReference type="AlphaFoldDB" id="A0A0M4LW55"/>
<sequence>MKAEKIVKSSQEQAVAAWVGLINQMRINDLIENLNRQDQNIDSAMDSMNWALGKIEDLVVANRGGDKGVHGFIAEVAECGLENAQSLVHGDKPVMEWVNDNGPTDLSRNGVKIQVKFVNAGGKFSLNAVAAHLKKYPDFLDKDGTYQIPKDHLDAVRSLYEMPEKEAAKLVSSAGGPSYSTWKSIHEFFDSSGFSIDDLEASKFEYSEVQKNVIADKMAEEKSRLADESERIKKDIHEEHKSTPQEGAKAAAAGAVLEAGTAFAISMKRHLGNGKRIGDLTQDDWAEIAKDSGMGLVKGGVRGGAVYGLNNYAATPSSVASALVTASFGVADCAYRFRSGKLTEIEFIESSEIACLDASVSAFSSFVGQAIIPVPILGALVGNAVGTTVYESGKDFYNKREAELLAHYAQELKALDTELESEYAACISDLRENMSEYISLLEKAFSPNSAMAFSGSVELAASLNVPDSEILHTREEVDDFFLN</sequence>
<evidence type="ECO:0000313" key="2">
    <source>
        <dbReference type="Proteomes" id="UP000067206"/>
    </source>
</evidence>
<accession>A0A0M4LW55</accession>
<dbReference type="EMBL" id="CP010411">
    <property type="protein sequence ID" value="ALE10230.1"/>
    <property type="molecule type" value="Genomic_DNA"/>
</dbReference>